<reference evidence="5" key="1">
    <citation type="submission" date="2017-02" db="EMBL/GenBank/DDBJ databases">
        <title>Comparative genomics and description of representatives of a novel lineage of planctomycetes thriving in anoxic sediments.</title>
        <authorList>
            <person name="Spring S."/>
            <person name="Bunk B."/>
            <person name="Sproer C."/>
        </authorList>
    </citation>
    <scope>NUCLEOTIDE SEQUENCE [LARGE SCALE GENOMIC DNA]</scope>
    <source>
        <strain evidence="5">SM-Chi-D1</strain>
    </source>
</reference>
<evidence type="ECO:0000256" key="1">
    <source>
        <dbReference type="ARBA" id="ARBA00009350"/>
    </source>
</evidence>
<dbReference type="InterPro" id="IPR002852">
    <property type="entry name" value="UPF0251"/>
</dbReference>
<dbReference type="EMBL" id="CP019646">
    <property type="protein sequence ID" value="AQQ70310.1"/>
    <property type="molecule type" value="Genomic_DNA"/>
</dbReference>
<protein>
    <recommendedName>
        <fullName evidence="2">UPF0251 protein SMSP2_00654</fullName>
    </recommendedName>
</protein>
<name>A0A1Q2MCB8_9BACT</name>
<comment type="similarity">
    <text evidence="1 2">Belongs to the UPF0251 family.</text>
</comment>
<organism evidence="4 5">
    <name type="scientific">Limihaloglobus sulfuriphilus</name>
    <dbReference type="NCBI Taxonomy" id="1851148"/>
    <lineage>
        <taxon>Bacteria</taxon>
        <taxon>Pseudomonadati</taxon>
        <taxon>Planctomycetota</taxon>
        <taxon>Phycisphaerae</taxon>
        <taxon>Sedimentisphaerales</taxon>
        <taxon>Sedimentisphaeraceae</taxon>
        <taxon>Limihaloglobus</taxon>
    </lineage>
</organism>
<dbReference type="PANTHER" id="PTHR37478">
    <property type="match status" value="1"/>
</dbReference>
<evidence type="ECO:0000256" key="2">
    <source>
        <dbReference type="HAMAP-Rule" id="MF_00674"/>
    </source>
</evidence>
<dbReference type="OrthoDB" id="280278at2"/>
<sequence length="137" mass="15226">MTRPIKNRRISAHPGSVVYKPAGVPAKTLEWVELGLDEFESIRLLDYEGLDQLSAAEKMHVSRPTVTRIYSSARKKIAMAFTEGKAIRIEGGPVEFSMAKPEAAALKPAPMPGRFRRRRGMGRGRGGRHGQNRNNDL</sequence>
<dbReference type="Proteomes" id="UP000188181">
    <property type="component" value="Chromosome"/>
</dbReference>
<dbReference type="RefSeq" id="WP_146682584.1">
    <property type="nucleotide sequence ID" value="NZ_CP019646.1"/>
</dbReference>
<evidence type="ECO:0000313" key="4">
    <source>
        <dbReference type="EMBL" id="AQQ70310.1"/>
    </source>
</evidence>
<proteinExistence type="inferred from homology"/>
<dbReference type="STRING" id="1851148.SMSP2_00654"/>
<dbReference type="HAMAP" id="MF_00674">
    <property type="entry name" value="UPF0251"/>
    <property type="match status" value="1"/>
</dbReference>
<dbReference type="PANTHER" id="PTHR37478:SF2">
    <property type="entry name" value="UPF0251 PROTEIN TK0562"/>
    <property type="match status" value="1"/>
</dbReference>
<dbReference type="AlphaFoldDB" id="A0A1Q2MCB8"/>
<evidence type="ECO:0000256" key="3">
    <source>
        <dbReference type="SAM" id="MobiDB-lite"/>
    </source>
</evidence>
<dbReference type="Pfam" id="PF02001">
    <property type="entry name" value="DUF134"/>
    <property type="match status" value="1"/>
</dbReference>
<feature type="compositionally biased region" description="Basic residues" evidence="3">
    <location>
        <begin position="114"/>
        <end position="131"/>
    </location>
</feature>
<dbReference type="KEGG" id="pbas:SMSP2_00654"/>
<accession>A0A1Q2MCB8</accession>
<feature type="region of interest" description="Disordered" evidence="3">
    <location>
        <begin position="106"/>
        <end position="137"/>
    </location>
</feature>
<keyword evidence="5" id="KW-1185">Reference proteome</keyword>
<evidence type="ECO:0000313" key="5">
    <source>
        <dbReference type="Proteomes" id="UP000188181"/>
    </source>
</evidence>
<gene>
    <name evidence="4" type="ORF">SMSP2_00654</name>
</gene>